<reference evidence="2" key="1">
    <citation type="journal article" date="2019" name="Int. J. Syst. Evol. Microbiol.">
        <title>The Global Catalogue of Microorganisms (GCM) 10K type strain sequencing project: providing services to taxonomists for standard genome sequencing and annotation.</title>
        <authorList>
            <consortium name="The Broad Institute Genomics Platform"/>
            <consortium name="The Broad Institute Genome Sequencing Center for Infectious Disease"/>
            <person name="Wu L."/>
            <person name="Ma J."/>
        </authorList>
    </citation>
    <scope>NUCLEOTIDE SEQUENCE [LARGE SCALE GENOMIC DNA]</scope>
    <source>
        <strain evidence="2">KCTC 52239</strain>
    </source>
</reference>
<evidence type="ECO:0000313" key="2">
    <source>
        <dbReference type="Proteomes" id="UP001595557"/>
    </source>
</evidence>
<gene>
    <name evidence="1" type="ORF">ACFOD7_16185</name>
</gene>
<sequence>MGAQTDAEAALRQALLDALVNYPCNRHESVEDLTDTAWEYLKAADRAYPAVAAVLREAAEKLVG</sequence>
<organism evidence="1 2">
    <name type="scientific">Paracoccus fontiphilus</name>
    <dbReference type="NCBI Taxonomy" id="1815556"/>
    <lineage>
        <taxon>Bacteria</taxon>
        <taxon>Pseudomonadati</taxon>
        <taxon>Pseudomonadota</taxon>
        <taxon>Alphaproteobacteria</taxon>
        <taxon>Rhodobacterales</taxon>
        <taxon>Paracoccaceae</taxon>
        <taxon>Paracoccus</taxon>
    </lineage>
</organism>
<dbReference type="Proteomes" id="UP001595557">
    <property type="component" value="Unassembled WGS sequence"/>
</dbReference>
<evidence type="ECO:0000313" key="1">
    <source>
        <dbReference type="EMBL" id="MFC3169591.1"/>
    </source>
</evidence>
<proteinExistence type="predicted"/>
<name>A0ABV7IID4_9RHOB</name>
<accession>A0ABV7IID4</accession>
<dbReference type="RefSeq" id="WP_207472203.1">
    <property type="nucleotide sequence ID" value="NZ_JAFNAW010000130.1"/>
</dbReference>
<keyword evidence="2" id="KW-1185">Reference proteome</keyword>
<dbReference type="EMBL" id="JBHRTE010000077">
    <property type="protein sequence ID" value="MFC3169591.1"/>
    <property type="molecule type" value="Genomic_DNA"/>
</dbReference>
<comment type="caution">
    <text evidence="1">The sequence shown here is derived from an EMBL/GenBank/DDBJ whole genome shotgun (WGS) entry which is preliminary data.</text>
</comment>
<protein>
    <submittedName>
        <fullName evidence="1">Uncharacterized protein</fullName>
    </submittedName>
</protein>